<dbReference type="Proteomes" id="UP000274429">
    <property type="component" value="Unassembled WGS sequence"/>
</dbReference>
<keyword evidence="1" id="KW-0812">Transmembrane</keyword>
<dbReference type="WBParaSite" id="TTAC_0000994301-mRNA-1">
    <property type="protein sequence ID" value="TTAC_0000994301-mRNA-1"/>
    <property type="gene ID" value="TTAC_0000994301"/>
</dbReference>
<organism evidence="4">
    <name type="scientific">Hydatigena taeniaeformis</name>
    <name type="common">Feline tapeworm</name>
    <name type="synonym">Taenia taeniaeformis</name>
    <dbReference type="NCBI Taxonomy" id="6205"/>
    <lineage>
        <taxon>Eukaryota</taxon>
        <taxon>Metazoa</taxon>
        <taxon>Spiralia</taxon>
        <taxon>Lophotrochozoa</taxon>
        <taxon>Platyhelminthes</taxon>
        <taxon>Cestoda</taxon>
        <taxon>Eucestoda</taxon>
        <taxon>Cyclophyllidea</taxon>
        <taxon>Taeniidae</taxon>
        <taxon>Hydatigera</taxon>
    </lineage>
</organism>
<gene>
    <name evidence="2" type="ORF">TTAC_LOCUS9928</name>
</gene>
<feature type="transmembrane region" description="Helical" evidence="1">
    <location>
        <begin position="93"/>
        <end position="116"/>
    </location>
</feature>
<protein>
    <submittedName>
        <fullName evidence="4">Chorein_N domain-containing protein</fullName>
    </submittedName>
</protein>
<dbReference type="AlphaFoldDB" id="A0A0R3X8R8"/>
<reference evidence="4" key="1">
    <citation type="submission" date="2017-02" db="UniProtKB">
        <authorList>
            <consortium name="WormBaseParasite"/>
        </authorList>
    </citation>
    <scope>IDENTIFICATION</scope>
</reference>
<dbReference type="EMBL" id="UYWX01021168">
    <property type="protein sequence ID" value="VDM34906.1"/>
    <property type="molecule type" value="Genomic_DNA"/>
</dbReference>
<sequence length="157" mass="17724">MPSLIKQQILKPLSIFAKNVDLDQVRLSALRGEMSMENLELNENVLMELLEFPKWLRIDSAVCTHIYMKVTRDLLTCALCRFPGQISVLVPSLWFTMVILSLPTGILFINVILLSASYGRYGMVERAIDGISIRIHELDVELKSKLFKASANVCSIP</sequence>
<dbReference type="OrthoDB" id="43807at2759"/>
<dbReference type="InterPro" id="IPR026728">
    <property type="entry name" value="BLTP3A/B"/>
</dbReference>
<dbReference type="Pfam" id="PF24917">
    <property type="entry name" value="BLTP3A_B"/>
    <property type="match status" value="1"/>
</dbReference>
<keyword evidence="3" id="KW-1185">Reference proteome</keyword>
<accession>A0A0R3X8R8</accession>
<evidence type="ECO:0000256" key="1">
    <source>
        <dbReference type="SAM" id="Phobius"/>
    </source>
</evidence>
<keyword evidence="1" id="KW-0472">Membrane</keyword>
<name>A0A0R3X8R8_HYDTA</name>
<evidence type="ECO:0000313" key="4">
    <source>
        <dbReference type="WBParaSite" id="TTAC_0000994301-mRNA-1"/>
    </source>
</evidence>
<dbReference type="PANTHER" id="PTHR22774:SF11">
    <property type="entry name" value="CHOREIN N-TERMINAL DOMAIN-CONTAINING PROTEIN"/>
    <property type="match status" value="1"/>
</dbReference>
<evidence type="ECO:0000313" key="3">
    <source>
        <dbReference type="Proteomes" id="UP000274429"/>
    </source>
</evidence>
<dbReference type="PANTHER" id="PTHR22774">
    <property type="entry name" value="CHOREIN N-TERMINAL DOMAIN-CONTAINING PROTEIN"/>
    <property type="match status" value="1"/>
</dbReference>
<reference evidence="2 3" key="2">
    <citation type="submission" date="2018-11" db="EMBL/GenBank/DDBJ databases">
        <authorList>
            <consortium name="Pathogen Informatics"/>
        </authorList>
    </citation>
    <scope>NUCLEOTIDE SEQUENCE [LARGE SCALE GENOMIC DNA]</scope>
</reference>
<proteinExistence type="predicted"/>
<keyword evidence="1" id="KW-1133">Transmembrane helix</keyword>
<evidence type="ECO:0000313" key="2">
    <source>
        <dbReference type="EMBL" id="VDM34906.1"/>
    </source>
</evidence>